<organism evidence="1 2">
    <name type="scientific">Serratia phage 2050H1</name>
    <dbReference type="NCBI Taxonomy" id="2024250"/>
    <lineage>
        <taxon>Viruses</taxon>
        <taxon>Duplodnaviria</taxon>
        <taxon>Heunggongvirae</taxon>
        <taxon>Uroviricota</taxon>
        <taxon>Caudoviricetes</taxon>
        <taxon>Pantevenvirales</taxon>
        <taxon>Ackermannviridae</taxon>
        <taxon>Miltonvirus</taxon>
        <taxon>Miltonvirus MAM1</taxon>
    </lineage>
</organism>
<accession>A0A249Y2M5</accession>
<dbReference type="GO" id="GO:0016301">
    <property type="term" value="F:kinase activity"/>
    <property type="evidence" value="ECO:0007669"/>
    <property type="project" value="UniProtKB-KW"/>
</dbReference>
<reference evidence="1 2" key="1">
    <citation type="submission" date="2017-06" db="EMBL/GenBank/DDBJ databases">
        <authorList>
            <person name="Kim H.J."/>
            <person name="Triplett B.A."/>
        </authorList>
    </citation>
    <scope>NUCLEOTIDE SEQUENCE [LARGE SCALE GENOMIC DNA]</scope>
</reference>
<name>A0A249Y2M5_9CAUD</name>
<sequence length="219" mass="24861">MQAPKGVTMRRVHTFVRPPKVEVPRQPVGDIYYVKGCNGSGKSTVPSYLSEKDPDAYVCLLGSRVLLTVFPSFGILAFGKYDKTKSKGVDSLSDYAEIELALALSEREDLVKYDAFFEGIIPATILHTWIEKLNRPARRLVTLFLDTPLETCLSRVDTRNGGEDYNRDLVAEKFRRIESHRVRHKELFPTVPAGMIRSEGKTMEQMVELFLNRDFGDLE</sequence>
<dbReference type="InterPro" id="IPR040924">
    <property type="entry name" value="HMUDK/HMUD1"/>
</dbReference>
<dbReference type="Gene3D" id="3.40.50.300">
    <property type="entry name" value="P-loop containing nucleotide triphosphate hydrolases"/>
    <property type="match status" value="1"/>
</dbReference>
<dbReference type="EMBL" id="MF285619">
    <property type="protein sequence ID" value="ASZ78926.1"/>
    <property type="molecule type" value="Genomic_DNA"/>
</dbReference>
<dbReference type="InterPro" id="IPR027417">
    <property type="entry name" value="P-loop_NTPase"/>
</dbReference>
<evidence type="ECO:0000313" key="1">
    <source>
        <dbReference type="EMBL" id="ASZ78926.1"/>
    </source>
</evidence>
<protein>
    <submittedName>
        <fullName evidence="1">Kinase</fullName>
    </submittedName>
</protein>
<dbReference type="Pfam" id="PF18748">
    <property type="entry name" value="HMUDK_HMUD1"/>
    <property type="match status" value="1"/>
</dbReference>
<keyword evidence="1" id="KW-0418">Kinase</keyword>
<proteinExistence type="predicted"/>
<dbReference type="Proteomes" id="UP000224362">
    <property type="component" value="Segment"/>
</dbReference>
<gene>
    <name evidence="1" type="ORF">2050H1_160</name>
</gene>
<dbReference type="SUPFAM" id="SSF52540">
    <property type="entry name" value="P-loop containing nucleoside triphosphate hydrolases"/>
    <property type="match status" value="1"/>
</dbReference>
<evidence type="ECO:0000313" key="2">
    <source>
        <dbReference type="Proteomes" id="UP000224362"/>
    </source>
</evidence>
<keyword evidence="1" id="KW-0808">Transferase</keyword>